<reference evidence="9 10" key="1">
    <citation type="journal article" date="2012" name="Genome Biol.">
        <title>Genome and low-iron response of an oceanic diatom adapted to chronic iron limitation.</title>
        <authorList>
            <person name="Lommer M."/>
            <person name="Specht M."/>
            <person name="Roy A.S."/>
            <person name="Kraemer L."/>
            <person name="Andreson R."/>
            <person name="Gutowska M.A."/>
            <person name="Wolf J."/>
            <person name="Bergner S.V."/>
            <person name="Schilhabel M.B."/>
            <person name="Klostermeier U.C."/>
            <person name="Beiko R.G."/>
            <person name="Rosenstiel P."/>
            <person name="Hippler M."/>
            <person name="Laroche J."/>
        </authorList>
    </citation>
    <scope>NUCLEOTIDE SEQUENCE [LARGE SCALE GENOMIC DNA]</scope>
    <source>
        <strain evidence="9 10">CCMP1005</strain>
    </source>
</reference>
<feature type="region of interest" description="Disordered" evidence="8">
    <location>
        <begin position="104"/>
        <end position="128"/>
    </location>
</feature>
<proteinExistence type="inferred from homology"/>
<evidence type="ECO:0000256" key="5">
    <source>
        <dbReference type="ARBA" id="ARBA00022801"/>
    </source>
</evidence>
<dbReference type="OMA" id="GDWMKPF"/>
<comment type="caution">
    <text evidence="9">The sequence shown here is derived from an EMBL/GenBank/DDBJ whole genome shotgun (WGS) entry which is preliminary data.</text>
</comment>
<gene>
    <name evidence="9" type="ORF">THAOC_17255</name>
</gene>
<dbReference type="PROSITE" id="PS00131">
    <property type="entry name" value="CARBOXYPEPT_SER_SER"/>
    <property type="match status" value="1"/>
</dbReference>
<dbReference type="InterPro" id="IPR018202">
    <property type="entry name" value="Ser_caboxypep_ser_AS"/>
</dbReference>
<feature type="compositionally biased region" description="Low complexity" evidence="8">
    <location>
        <begin position="228"/>
        <end position="238"/>
    </location>
</feature>
<dbReference type="AlphaFoldDB" id="K0S7T1"/>
<evidence type="ECO:0000256" key="1">
    <source>
        <dbReference type="ARBA" id="ARBA00009431"/>
    </source>
</evidence>
<dbReference type="SUPFAM" id="SSF53474">
    <property type="entry name" value="alpha/beta-Hydrolases"/>
    <property type="match status" value="1"/>
</dbReference>
<comment type="similarity">
    <text evidence="1 7">Belongs to the peptidase S10 family.</text>
</comment>
<dbReference type="InterPro" id="IPR001563">
    <property type="entry name" value="Peptidase_S10"/>
</dbReference>
<keyword evidence="2 7" id="KW-0121">Carboxypeptidase</keyword>
<feature type="region of interest" description="Disordered" evidence="8">
    <location>
        <begin position="202"/>
        <end position="241"/>
    </location>
</feature>
<evidence type="ECO:0000313" key="10">
    <source>
        <dbReference type="Proteomes" id="UP000266841"/>
    </source>
</evidence>
<evidence type="ECO:0000256" key="2">
    <source>
        <dbReference type="ARBA" id="ARBA00022645"/>
    </source>
</evidence>
<dbReference type="InterPro" id="IPR029058">
    <property type="entry name" value="AB_hydrolase_fold"/>
</dbReference>
<dbReference type="PANTHER" id="PTHR11802:SF113">
    <property type="entry name" value="SERINE CARBOXYPEPTIDASE CTSA-4.1"/>
    <property type="match status" value="1"/>
</dbReference>
<evidence type="ECO:0000256" key="6">
    <source>
        <dbReference type="ARBA" id="ARBA00023180"/>
    </source>
</evidence>
<keyword evidence="4" id="KW-0732">Signal</keyword>
<evidence type="ECO:0000256" key="8">
    <source>
        <dbReference type="SAM" id="MobiDB-lite"/>
    </source>
</evidence>
<dbReference type="OrthoDB" id="443318at2759"/>
<name>K0S7T1_THAOC</name>
<keyword evidence="6" id="KW-0325">Glycoprotein</keyword>
<keyword evidence="5 7" id="KW-0378">Hydrolase</keyword>
<keyword evidence="10" id="KW-1185">Reference proteome</keyword>
<dbReference type="Gene3D" id="3.40.50.1820">
    <property type="entry name" value="alpha/beta hydrolase"/>
    <property type="match status" value="1"/>
</dbReference>
<dbReference type="GO" id="GO:0004185">
    <property type="term" value="F:serine-type carboxypeptidase activity"/>
    <property type="evidence" value="ECO:0007669"/>
    <property type="project" value="UniProtKB-UniRule"/>
</dbReference>
<keyword evidence="3 7" id="KW-0645">Protease</keyword>
<dbReference type="GO" id="GO:0006508">
    <property type="term" value="P:proteolysis"/>
    <property type="evidence" value="ECO:0007669"/>
    <property type="project" value="UniProtKB-KW"/>
</dbReference>
<dbReference type="Proteomes" id="UP000266841">
    <property type="component" value="Unassembled WGS sequence"/>
</dbReference>
<dbReference type="eggNOG" id="KOG1282">
    <property type="taxonomic scope" value="Eukaryota"/>
</dbReference>
<evidence type="ECO:0000313" key="9">
    <source>
        <dbReference type="EMBL" id="EJK62148.1"/>
    </source>
</evidence>
<evidence type="ECO:0000256" key="4">
    <source>
        <dbReference type="ARBA" id="ARBA00022729"/>
    </source>
</evidence>
<organism evidence="9 10">
    <name type="scientific">Thalassiosira oceanica</name>
    <name type="common">Marine diatom</name>
    <dbReference type="NCBI Taxonomy" id="159749"/>
    <lineage>
        <taxon>Eukaryota</taxon>
        <taxon>Sar</taxon>
        <taxon>Stramenopiles</taxon>
        <taxon>Ochrophyta</taxon>
        <taxon>Bacillariophyta</taxon>
        <taxon>Coscinodiscophyceae</taxon>
        <taxon>Thalassiosirophycidae</taxon>
        <taxon>Thalassiosirales</taxon>
        <taxon>Thalassiosiraceae</taxon>
        <taxon>Thalassiosira</taxon>
    </lineage>
</organism>
<dbReference type="PANTHER" id="PTHR11802">
    <property type="entry name" value="SERINE PROTEASE FAMILY S10 SERINE CARBOXYPEPTIDASE"/>
    <property type="match status" value="1"/>
</dbReference>
<dbReference type="FunFam" id="1.10.287.410:FF:000002">
    <property type="entry name" value="Carboxypeptidase"/>
    <property type="match status" value="1"/>
</dbReference>
<evidence type="ECO:0000256" key="7">
    <source>
        <dbReference type="RuleBase" id="RU361156"/>
    </source>
</evidence>
<dbReference type="Pfam" id="PF00450">
    <property type="entry name" value="Peptidase_S10"/>
    <property type="match status" value="1"/>
</dbReference>
<dbReference type="MEROPS" id="S10.009"/>
<sequence length="619" mass="67690">MKLSSSLLPIALSSTVIAQRNGAEFKRIHTLRGASPDDANRTPSGSTTRILSDADDVKACGANKNRDGCNGKDLCTWCESEAVSSACYPSHLTDRLASSVFQCDGSGSSHDREAPGLAGESEPEKKPKVQTFNLKEGITLTMSSDVVDKDFCDGSSSGIAGYMSVQGSQFDTANDKHLFFWMKEKRSVSQIPKGNNVELAEGWNWPWESPGKDKPAPQPQPQPETKPDAAPASPVDDPNTPLIVWLTGGPGCSSSLALLTENGPCTVNEDGASTSVNPYSWTESAHVLWLDQPANVGYSYGQGNDTNEKMISEDAYYFLQAFFKSADGSKYKDSPLFIVGESYGGHYAPAIAHRIWRGNKDLKPGLLKLNLKGLGVGNGLTNPEIQYQHYSEMAFKNSHNLQVIDESTYNAMKQAEPVCVKGIQQCNAGDNTLDLFACQAAFVGCNTALTMPYRATGLNPYDITKECGSNPLCYDFSAVEKFMNADSTKKALHVADHNPSWQTCNMMVNMEFHVDWMKDFSPYVADLLNDGVPALIYAGDVDFICNYLGNKAWTYELEWKHKAEFQAAEDKDWNNKAGLSKTAYGLTFLQVFDAGHMVPSDQPAHALEMITQFIQGKSF</sequence>
<accession>K0S7T1</accession>
<dbReference type="PRINTS" id="PR00724">
    <property type="entry name" value="CRBOXYPTASEC"/>
</dbReference>
<protein>
    <recommendedName>
        <fullName evidence="7">Carboxypeptidase</fullName>
        <ecNumber evidence="7">3.4.16.-</ecNumber>
    </recommendedName>
</protein>
<dbReference type="InterPro" id="IPR033124">
    <property type="entry name" value="Ser_caboxypep_his_AS"/>
</dbReference>
<dbReference type="EMBL" id="AGNL01019088">
    <property type="protein sequence ID" value="EJK62148.1"/>
    <property type="molecule type" value="Genomic_DNA"/>
</dbReference>
<dbReference type="Gene3D" id="1.10.287.410">
    <property type="match status" value="1"/>
</dbReference>
<dbReference type="EC" id="3.4.16.-" evidence="7"/>
<dbReference type="PROSITE" id="PS00560">
    <property type="entry name" value="CARBOXYPEPT_SER_HIS"/>
    <property type="match status" value="1"/>
</dbReference>
<evidence type="ECO:0000256" key="3">
    <source>
        <dbReference type="ARBA" id="ARBA00022670"/>
    </source>
</evidence>